<evidence type="ECO:0000313" key="1">
    <source>
        <dbReference type="EMBL" id="AMS02650.1"/>
    </source>
</evidence>
<evidence type="ECO:0000313" key="2">
    <source>
        <dbReference type="Proteomes" id="UP000201371"/>
    </source>
</evidence>
<protein>
    <submittedName>
        <fullName evidence="1">RecT-like DNA pairing protein</fullName>
    </submittedName>
</protein>
<reference evidence="2" key="1">
    <citation type="submission" date="2016-03" db="EMBL/GenBank/DDBJ databases">
        <authorList>
            <person name="Ploux O."/>
        </authorList>
    </citation>
    <scope>NUCLEOTIDE SEQUENCE [LARGE SCALE GENOMIC DNA]</scope>
</reference>
<dbReference type="InterPro" id="IPR018330">
    <property type="entry name" value="RecT_fam"/>
</dbReference>
<keyword evidence="2" id="KW-1185">Reference proteome</keyword>
<organism evidence="1 2">
    <name type="scientific">Gordonia phage Yvonnetastic</name>
    <dbReference type="NCBI Taxonomy" id="1821566"/>
    <lineage>
        <taxon>Viruses</taxon>
        <taxon>Duplodnaviria</taxon>
        <taxon>Heunggongvirae</taxon>
        <taxon>Uroviricota</taxon>
        <taxon>Caudoviricetes</taxon>
        <taxon>Yvonnevirus</taxon>
        <taxon>Yvonnevirus yvonnetastic</taxon>
        <taxon>Gordonia virus Yvonnetastic</taxon>
    </lineage>
</organism>
<dbReference type="GO" id="GO:0003677">
    <property type="term" value="F:DNA binding"/>
    <property type="evidence" value="ECO:0007669"/>
    <property type="project" value="InterPro"/>
</dbReference>
<dbReference type="Proteomes" id="UP000201371">
    <property type="component" value="Segment"/>
</dbReference>
<sequence>MSEIQQQAEAQTQAHPTAVLDDYRGAIASVAPPGTNIDLFIRMTKSNVNRSDEIVAAVKRNPGLFMQAVMDSAALGHIPGSEYYYLTPRRDGISGIESWKGVAKRIFNTGRYQRIVCEVVYEGEQWEFQPGEDLKPKHVIDWDARQVGSKVRFTYAYAVDFEGNPSTVAVCTKLDLDKAQKQSRGKVWDQWYEQMAKKTAIKRLEDFVDTSAVDLRADGSSRRHSAEVAE</sequence>
<dbReference type="EMBL" id="KU963248">
    <property type="protein sequence ID" value="AMS02650.1"/>
    <property type="molecule type" value="Genomic_DNA"/>
</dbReference>
<proteinExistence type="predicted"/>
<dbReference type="GO" id="GO:0006259">
    <property type="term" value="P:DNA metabolic process"/>
    <property type="evidence" value="ECO:0007669"/>
    <property type="project" value="InterPro"/>
</dbReference>
<dbReference type="NCBIfam" id="TIGR00616">
    <property type="entry name" value="rect"/>
    <property type="match status" value="1"/>
</dbReference>
<dbReference type="KEGG" id="vg:29125068"/>
<dbReference type="OrthoDB" id="17107at10239"/>
<dbReference type="GeneID" id="29125068"/>
<name>A0A142K967_9CAUD</name>
<dbReference type="RefSeq" id="YP_009301160.1">
    <property type="nucleotide sequence ID" value="NC_031230.1"/>
</dbReference>
<gene>
    <name evidence="1" type="primary">106</name>
    <name evidence="1" type="ORF">SEA_YVONNETASTIC_106</name>
</gene>
<accession>A0A142K967</accession>
<dbReference type="InterPro" id="IPR004590">
    <property type="entry name" value="ssDNA_annealing_RecT"/>
</dbReference>
<dbReference type="Pfam" id="PF03837">
    <property type="entry name" value="RecT"/>
    <property type="match status" value="1"/>
</dbReference>